<dbReference type="KEGG" id="mut:GVT53_18830"/>
<evidence type="ECO:0000313" key="2">
    <source>
        <dbReference type="Proteomes" id="UP000502928"/>
    </source>
</evidence>
<accession>A0A6G7J7N6</accession>
<sequence>MAAAFWTDQEFTRQDYTQTKLPKGDYENCRFVDCLFSKGFLDNQNFVECTFEGCDFTNANIANTIFNEVTFEGCKMVGLQFDTCNQLLLSLHFLDCNVSIASFTGMHLPNIQFSDCRLHQTDFTDAHLKQAKFLDCDLENAIFENTNLEQADFTSAINFNIDPSINQLKKTRFGKDGLIGLLKKYDIVVT</sequence>
<dbReference type="Gene3D" id="2.160.20.80">
    <property type="entry name" value="E3 ubiquitin-protein ligase SopA"/>
    <property type="match status" value="1"/>
</dbReference>
<reference evidence="1 2" key="1">
    <citation type="submission" date="2020-02" db="EMBL/GenBank/DDBJ databases">
        <title>Complete genome of Muricauda sp. 501str8.</title>
        <authorList>
            <person name="Dong B."/>
            <person name="Zhu S."/>
            <person name="Yang J."/>
            <person name="Chen J."/>
        </authorList>
    </citation>
    <scope>NUCLEOTIDE SEQUENCE [LARGE SCALE GENOMIC DNA]</scope>
    <source>
        <strain evidence="1 2">501str8</strain>
    </source>
</reference>
<dbReference type="RefSeq" id="WP_166250021.1">
    <property type="nucleotide sequence ID" value="NZ_CP049616.1"/>
</dbReference>
<organism evidence="1 2">
    <name type="scientific">Flagellimonas oceani</name>
    <dbReference type="NCBI Taxonomy" id="2698672"/>
    <lineage>
        <taxon>Bacteria</taxon>
        <taxon>Pseudomonadati</taxon>
        <taxon>Bacteroidota</taxon>
        <taxon>Flavobacteriia</taxon>
        <taxon>Flavobacteriales</taxon>
        <taxon>Flavobacteriaceae</taxon>
        <taxon>Flagellimonas</taxon>
    </lineage>
</organism>
<dbReference type="PANTHER" id="PTHR42999">
    <property type="entry name" value="ANTIBIOTIC RESISTANCE PROTEIN MCBG"/>
    <property type="match status" value="1"/>
</dbReference>
<protein>
    <submittedName>
        <fullName evidence="1">Pentapeptide repeat-containing protein</fullName>
    </submittedName>
</protein>
<dbReference type="Proteomes" id="UP000502928">
    <property type="component" value="Chromosome"/>
</dbReference>
<dbReference type="SUPFAM" id="SSF141571">
    <property type="entry name" value="Pentapeptide repeat-like"/>
    <property type="match status" value="1"/>
</dbReference>
<proteinExistence type="predicted"/>
<name>A0A6G7J7N6_9FLAO</name>
<dbReference type="Pfam" id="PF13599">
    <property type="entry name" value="Pentapeptide_4"/>
    <property type="match status" value="1"/>
</dbReference>
<dbReference type="InterPro" id="IPR001646">
    <property type="entry name" value="5peptide_repeat"/>
</dbReference>
<keyword evidence="2" id="KW-1185">Reference proteome</keyword>
<dbReference type="InterPro" id="IPR052949">
    <property type="entry name" value="PA_immunity-related"/>
</dbReference>
<dbReference type="Pfam" id="PF00805">
    <property type="entry name" value="Pentapeptide"/>
    <property type="match status" value="1"/>
</dbReference>
<dbReference type="AlphaFoldDB" id="A0A6G7J7N6"/>
<gene>
    <name evidence="1" type="ORF">GVT53_18830</name>
</gene>
<dbReference type="EMBL" id="CP049616">
    <property type="protein sequence ID" value="QII46649.1"/>
    <property type="molecule type" value="Genomic_DNA"/>
</dbReference>
<dbReference type="PANTHER" id="PTHR42999:SF1">
    <property type="entry name" value="PENTAPEPTIDE REPEAT-CONTAINING PROTEIN"/>
    <property type="match status" value="1"/>
</dbReference>
<evidence type="ECO:0000313" key="1">
    <source>
        <dbReference type="EMBL" id="QII46649.1"/>
    </source>
</evidence>